<dbReference type="GO" id="GO:0004114">
    <property type="term" value="F:3',5'-cyclic-nucleotide phosphodiesterase activity"/>
    <property type="evidence" value="ECO:0007669"/>
    <property type="project" value="InterPro"/>
</dbReference>
<keyword evidence="3" id="KW-1185">Reference proteome</keyword>
<sequence>NPIRECVPGVRFAHMIMAEFFNVGDRERAQGITPPPFRDRELAATPGNQVIANCQTSFIKNIVLPTLDLMAEVLCILPLICP</sequence>
<dbReference type="SUPFAM" id="SSF109604">
    <property type="entry name" value="HD-domain/PDEase-like"/>
    <property type="match status" value="1"/>
</dbReference>
<evidence type="ECO:0000313" key="3">
    <source>
        <dbReference type="Proteomes" id="UP000265618"/>
    </source>
</evidence>
<dbReference type="InterPro" id="IPR002073">
    <property type="entry name" value="PDEase_catalytic_dom"/>
</dbReference>
<dbReference type="AlphaFoldDB" id="A0A9K3GRK5"/>
<accession>A0A9K3GRK5</accession>
<feature type="domain" description="PDEase" evidence="1">
    <location>
        <begin position="1"/>
        <end position="82"/>
    </location>
</feature>
<feature type="non-terminal residue" evidence="2">
    <location>
        <position position="82"/>
    </location>
</feature>
<proteinExistence type="predicted"/>
<feature type="non-terminal residue" evidence="2">
    <location>
        <position position="1"/>
    </location>
</feature>
<reference evidence="2 3" key="1">
    <citation type="journal article" date="2018" name="PLoS ONE">
        <title>The draft genome of Kipferlia bialata reveals reductive genome evolution in fornicate parasites.</title>
        <authorList>
            <person name="Tanifuji G."/>
            <person name="Takabayashi S."/>
            <person name="Kume K."/>
            <person name="Takagi M."/>
            <person name="Nakayama T."/>
            <person name="Kamikawa R."/>
            <person name="Inagaki Y."/>
            <person name="Hashimoto T."/>
        </authorList>
    </citation>
    <scope>NUCLEOTIDE SEQUENCE [LARGE SCALE GENOMIC DNA]</scope>
    <source>
        <strain evidence="2">NY0173</strain>
    </source>
</reference>
<dbReference type="PROSITE" id="PS51845">
    <property type="entry name" value="PDEASE_I_2"/>
    <property type="match status" value="1"/>
</dbReference>
<protein>
    <recommendedName>
        <fullName evidence="1">PDEase domain-containing protein</fullName>
    </recommendedName>
</protein>
<dbReference type="Proteomes" id="UP000265618">
    <property type="component" value="Unassembled WGS sequence"/>
</dbReference>
<organism evidence="2 3">
    <name type="scientific">Kipferlia bialata</name>
    <dbReference type="NCBI Taxonomy" id="797122"/>
    <lineage>
        <taxon>Eukaryota</taxon>
        <taxon>Metamonada</taxon>
        <taxon>Carpediemonas-like organisms</taxon>
        <taxon>Kipferlia</taxon>
    </lineage>
</organism>
<gene>
    <name evidence="2" type="ORF">KIPB_016455</name>
</gene>
<dbReference type="InterPro" id="IPR036971">
    <property type="entry name" value="PDEase_catalytic_dom_sf"/>
</dbReference>
<evidence type="ECO:0000313" key="2">
    <source>
        <dbReference type="EMBL" id="GIQ92593.1"/>
    </source>
</evidence>
<comment type="caution">
    <text evidence="2">The sequence shown here is derived from an EMBL/GenBank/DDBJ whole genome shotgun (WGS) entry which is preliminary data.</text>
</comment>
<dbReference type="GO" id="GO:0007165">
    <property type="term" value="P:signal transduction"/>
    <property type="evidence" value="ECO:0007669"/>
    <property type="project" value="InterPro"/>
</dbReference>
<dbReference type="Pfam" id="PF00233">
    <property type="entry name" value="PDEase_I"/>
    <property type="match status" value="1"/>
</dbReference>
<dbReference type="OrthoDB" id="295473at2759"/>
<name>A0A9K3GRK5_9EUKA</name>
<dbReference type="EMBL" id="BDIP01010068">
    <property type="protein sequence ID" value="GIQ92593.1"/>
    <property type="molecule type" value="Genomic_DNA"/>
</dbReference>
<dbReference type="Gene3D" id="1.10.1300.10">
    <property type="entry name" value="3'5'-cyclic nucleotide phosphodiesterase, catalytic domain"/>
    <property type="match status" value="1"/>
</dbReference>
<evidence type="ECO:0000259" key="1">
    <source>
        <dbReference type="PROSITE" id="PS51845"/>
    </source>
</evidence>